<evidence type="ECO:0000313" key="1">
    <source>
        <dbReference type="EMBL" id="SDG46210.1"/>
    </source>
</evidence>
<dbReference type="Proteomes" id="UP000182284">
    <property type="component" value="Unassembled WGS sequence"/>
</dbReference>
<gene>
    <name evidence="1" type="ORF">SAMN04488117_12211</name>
</gene>
<proteinExistence type="predicted"/>
<dbReference type="AlphaFoldDB" id="A0A1G7UHG2"/>
<accession>A0A1G7UHG2</accession>
<evidence type="ECO:0000313" key="2">
    <source>
        <dbReference type="Proteomes" id="UP000182284"/>
    </source>
</evidence>
<reference evidence="1 2" key="1">
    <citation type="submission" date="2016-10" db="EMBL/GenBank/DDBJ databases">
        <authorList>
            <person name="de Groot N.N."/>
        </authorList>
    </citation>
    <scope>NUCLEOTIDE SEQUENCE [LARGE SCALE GENOMIC DNA]</scope>
    <source>
        <strain evidence="1 2">DSM 27375</strain>
    </source>
</reference>
<organism evidence="1 2">
    <name type="scientific">Celeribacter baekdonensis</name>
    <dbReference type="NCBI Taxonomy" id="875171"/>
    <lineage>
        <taxon>Bacteria</taxon>
        <taxon>Pseudomonadati</taxon>
        <taxon>Pseudomonadota</taxon>
        <taxon>Alphaproteobacteria</taxon>
        <taxon>Rhodobacterales</taxon>
        <taxon>Roseobacteraceae</taxon>
        <taxon>Celeribacter</taxon>
    </lineage>
</organism>
<protein>
    <submittedName>
        <fullName evidence="1">Uncharacterized protein</fullName>
    </submittedName>
</protein>
<name>A0A1G7UHG2_9RHOB</name>
<dbReference type="RefSeq" id="WP_074647408.1">
    <property type="nucleotide sequence ID" value="NZ_FNBL01000022.1"/>
</dbReference>
<dbReference type="EMBL" id="FNBL01000022">
    <property type="protein sequence ID" value="SDG46210.1"/>
    <property type="molecule type" value="Genomic_DNA"/>
</dbReference>
<sequence length="108" mass="12086">MGTSEDQDKLEETIIQQLVFDRQNPGTVVRGLLSGPNPPDPLQAVFALTTIAADLAGWHEPDLQDLSSRCFEEATLMICELWAEGFRLTKPKATKDQTAEQEENRKRS</sequence>
<dbReference type="OrthoDB" id="7858716at2"/>